<reference evidence="6" key="1">
    <citation type="journal article" date="2014" name="Int. J. Syst. Evol. Microbiol.">
        <title>Complete genome sequence of Corynebacterium casei LMG S-19264T (=DSM 44701T), isolated from a smear-ripened cheese.</title>
        <authorList>
            <consortium name="US DOE Joint Genome Institute (JGI-PGF)"/>
            <person name="Walter F."/>
            <person name="Albersmeier A."/>
            <person name="Kalinowski J."/>
            <person name="Ruckert C."/>
        </authorList>
    </citation>
    <scope>NUCLEOTIDE SEQUENCE</scope>
    <source>
        <strain evidence="6">CGMCC 1.15371</strain>
    </source>
</reference>
<dbReference type="RefSeq" id="WP_188693048.1">
    <property type="nucleotide sequence ID" value="NZ_BMIR01000008.1"/>
</dbReference>
<dbReference type="PANTHER" id="PTHR10146:SF14">
    <property type="entry name" value="PYRIDOXAL PHOSPHATE HOMEOSTASIS PROTEIN"/>
    <property type="match status" value="1"/>
</dbReference>
<dbReference type="HAMAP" id="MF_02087">
    <property type="entry name" value="PLP_homeostasis"/>
    <property type="match status" value="1"/>
</dbReference>
<keyword evidence="7" id="KW-1185">Reference proteome</keyword>
<dbReference type="CDD" id="cd00635">
    <property type="entry name" value="PLPDE_III_YBL036c_like"/>
    <property type="match status" value="1"/>
</dbReference>
<comment type="similarity">
    <text evidence="2 4">Belongs to the pyridoxal phosphate-binding protein YggS/PROSC family.</text>
</comment>
<dbReference type="PROSITE" id="PS01211">
    <property type="entry name" value="UPF0001"/>
    <property type="match status" value="1"/>
</dbReference>
<protein>
    <recommendedName>
        <fullName evidence="2">Pyridoxal phosphate homeostasis protein</fullName>
        <shortName evidence="2">PLP homeostasis protein</shortName>
    </recommendedName>
</protein>
<evidence type="ECO:0000256" key="3">
    <source>
        <dbReference type="PIRSR" id="PIRSR004848-1"/>
    </source>
</evidence>
<comment type="caution">
    <text evidence="6">The sequence shown here is derived from an EMBL/GenBank/DDBJ whole genome shotgun (WGS) entry which is preliminary data.</text>
</comment>
<organism evidence="6 7">
    <name type="scientific">Pullulanibacillus camelliae</name>
    <dbReference type="NCBI Taxonomy" id="1707096"/>
    <lineage>
        <taxon>Bacteria</taxon>
        <taxon>Bacillati</taxon>
        <taxon>Bacillota</taxon>
        <taxon>Bacilli</taxon>
        <taxon>Bacillales</taxon>
        <taxon>Sporolactobacillaceae</taxon>
        <taxon>Pullulanibacillus</taxon>
    </lineage>
</organism>
<evidence type="ECO:0000256" key="1">
    <source>
        <dbReference type="ARBA" id="ARBA00022898"/>
    </source>
</evidence>
<dbReference type="AlphaFoldDB" id="A0A8J2VUE6"/>
<dbReference type="PIRSF" id="PIRSF004848">
    <property type="entry name" value="YBL036c_PLPDEIII"/>
    <property type="match status" value="1"/>
</dbReference>
<proteinExistence type="inferred from homology"/>
<reference evidence="6" key="2">
    <citation type="submission" date="2020-09" db="EMBL/GenBank/DDBJ databases">
        <authorList>
            <person name="Sun Q."/>
            <person name="Zhou Y."/>
        </authorList>
    </citation>
    <scope>NUCLEOTIDE SEQUENCE</scope>
    <source>
        <strain evidence="6">CGMCC 1.15371</strain>
    </source>
</reference>
<comment type="cofactor">
    <cofactor evidence="3">
        <name>pyridoxal 5'-phosphate</name>
        <dbReference type="ChEBI" id="CHEBI:597326"/>
    </cofactor>
</comment>
<evidence type="ECO:0000256" key="2">
    <source>
        <dbReference type="HAMAP-Rule" id="MF_02087"/>
    </source>
</evidence>
<feature type="domain" description="Alanine racemase N-terminal" evidence="5">
    <location>
        <begin position="27"/>
        <end position="223"/>
    </location>
</feature>
<dbReference type="SUPFAM" id="SSF51419">
    <property type="entry name" value="PLP-binding barrel"/>
    <property type="match status" value="1"/>
</dbReference>
<dbReference type="InterPro" id="IPR001608">
    <property type="entry name" value="Ala_racemase_N"/>
</dbReference>
<dbReference type="NCBIfam" id="TIGR00044">
    <property type="entry name" value="YggS family pyridoxal phosphate-dependent enzyme"/>
    <property type="match status" value="1"/>
</dbReference>
<dbReference type="InterPro" id="IPR011078">
    <property type="entry name" value="PyrdxlP_homeostasis"/>
</dbReference>
<evidence type="ECO:0000256" key="4">
    <source>
        <dbReference type="RuleBase" id="RU004514"/>
    </source>
</evidence>
<dbReference type="Gene3D" id="3.20.20.10">
    <property type="entry name" value="Alanine racemase"/>
    <property type="match status" value="1"/>
</dbReference>
<dbReference type="PANTHER" id="PTHR10146">
    <property type="entry name" value="PROLINE SYNTHETASE CO-TRANSCRIBED BACTERIAL HOMOLOG PROTEIN"/>
    <property type="match status" value="1"/>
</dbReference>
<keyword evidence="1 2" id="KW-0663">Pyridoxal phosphate</keyword>
<evidence type="ECO:0000313" key="6">
    <source>
        <dbReference type="EMBL" id="GGE41433.1"/>
    </source>
</evidence>
<dbReference type="InterPro" id="IPR029066">
    <property type="entry name" value="PLP-binding_barrel"/>
</dbReference>
<evidence type="ECO:0000313" key="7">
    <source>
        <dbReference type="Proteomes" id="UP000628775"/>
    </source>
</evidence>
<dbReference type="Pfam" id="PF01168">
    <property type="entry name" value="Ala_racemase_N"/>
    <property type="match status" value="1"/>
</dbReference>
<dbReference type="GO" id="GO:0030170">
    <property type="term" value="F:pyridoxal phosphate binding"/>
    <property type="evidence" value="ECO:0007669"/>
    <property type="project" value="UniProtKB-UniRule"/>
</dbReference>
<feature type="modified residue" description="N6-(pyridoxal phosphate)lysine" evidence="2 3">
    <location>
        <position position="35"/>
    </location>
</feature>
<dbReference type="EMBL" id="BMIR01000008">
    <property type="protein sequence ID" value="GGE41433.1"/>
    <property type="molecule type" value="Genomic_DNA"/>
</dbReference>
<dbReference type="Proteomes" id="UP000628775">
    <property type="component" value="Unassembled WGS sequence"/>
</dbReference>
<name>A0A8J2VUE6_9BACL</name>
<comment type="function">
    <text evidence="2">Pyridoxal 5'-phosphate (PLP)-binding protein, which is involved in PLP homeostasis.</text>
</comment>
<sequence length="226" mass="25618">MTVADQLTTIQATIEKSCEKVDRDPSEVKVIAVTKYVTPERALEAVQAGVHHLAENRMEGIEQKQSVITSENIAWHFIGTLQSRKAKHVVNRIQYLHSLDRLSLAEQIEKYRENVLDCFIQVNISGEESKHGLSESELLPFIDALKAYQKIRVIGLMTMAPHTDNEMLIRKVFQRLKQWQLRIRDLGYSHAPCQELSMGMSNDYALAIEEGATFVRIGTALVGNDK</sequence>
<dbReference type="FunFam" id="3.20.20.10:FF:000011">
    <property type="entry name" value="Pyridoxal phosphate homeostasis protein"/>
    <property type="match status" value="1"/>
</dbReference>
<gene>
    <name evidence="6" type="primary">ylmE</name>
    <name evidence="6" type="ORF">GCM10011391_20250</name>
</gene>
<evidence type="ECO:0000259" key="5">
    <source>
        <dbReference type="Pfam" id="PF01168"/>
    </source>
</evidence>
<accession>A0A8J2VUE6</accession>